<dbReference type="Pfam" id="PF10928">
    <property type="entry name" value="DUF2810"/>
    <property type="match status" value="1"/>
</dbReference>
<dbReference type="Proteomes" id="UP000018211">
    <property type="component" value="Unassembled WGS sequence"/>
</dbReference>
<dbReference type="NCBIfam" id="NF008244">
    <property type="entry name" value="PRK11020.1"/>
    <property type="match status" value="1"/>
</dbReference>
<reference evidence="2 3" key="1">
    <citation type="journal article" date="2013" name="ISME J.">
        <title>Comparative genomics of pathogenic lineages of Vibrio nigripulchritudo identifies virulence-associated traits.</title>
        <authorList>
            <person name="Goudenege D."/>
            <person name="Labreuche Y."/>
            <person name="Krin E."/>
            <person name="Ansquer D."/>
            <person name="Mangenot S."/>
            <person name="Calteau A."/>
            <person name="Medigue C."/>
            <person name="Mazel D."/>
            <person name="Polz M.F."/>
            <person name="Le Roux F."/>
        </authorList>
    </citation>
    <scope>NUCLEOTIDE SEQUENCE [LARGE SCALE GENOMIC DNA]</scope>
    <source>
        <strain evidence="2 3">SOn1</strain>
    </source>
</reference>
<keyword evidence="1" id="KW-0175">Coiled coil</keyword>
<feature type="coiled-coil region" evidence="1">
    <location>
        <begin position="18"/>
        <end position="71"/>
    </location>
</feature>
<dbReference type="AlphaFoldDB" id="A0AAV2VTN9"/>
<evidence type="ECO:0000313" key="2">
    <source>
        <dbReference type="EMBL" id="CCO48091.1"/>
    </source>
</evidence>
<organism evidence="2 3">
    <name type="scientific">Vibrio nigripulchritudo SOn1</name>
    <dbReference type="NCBI Taxonomy" id="1238450"/>
    <lineage>
        <taxon>Bacteria</taxon>
        <taxon>Pseudomonadati</taxon>
        <taxon>Pseudomonadota</taxon>
        <taxon>Gammaproteobacteria</taxon>
        <taxon>Vibrionales</taxon>
        <taxon>Vibrionaceae</taxon>
        <taxon>Vibrio</taxon>
    </lineage>
</organism>
<dbReference type="EMBL" id="CAOF01000137">
    <property type="protein sequence ID" value="CCO48091.1"/>
    <property type="molecule type" value="Genomic_DNA"/>
</dbReference>
<accession>A0AAV2VTN9</accession>
<comment type="caution">
    <text evidence="2">The sequence shown here is derived from an EMBL/GenBank/DDBJ whole genome shotgun (WGS) entry which is preliminary data.</text>
</comment>
<dbReference type="Gene3D" id="3.30.1370.150">
    <property type="entry name" value="Uncharacterised protein PF10928, DUF2810"/>
    <property type="match status" value="1"/>
</dbReference>
<evidence type="ECO:0000313" key="3">
    <source>
        <dbReference type="Proteomes" id="UP000018211"/>
    </source>
</evidence>
<proteinExistence type="predicted"/>
<gene>
    <name evidence="2" type="ORF">VIBNISOn1_450054</name>
</gene>
<protein>
    <recommendedName>
        <fullName evidence="4">YibL family ribosome-associated protein</fullName>
    </recommendedName>
</protein>
<dbReference type="InterPro" id="IPR021230">
    <property type="entry name" value="DUF2810"/>
</dbReference>
<evidence type="ECO:0000256" key="1">
    <source>
        <dbReference type="SAM" id="Coils"/>
    </source>
</evidence>
<evidence type="ECO:0008006" key="4">
    <source>
        <dbReference type="Google" id="ProtNLM"/>
    </source>
</evidence>
<sequence length="136" mass="15518">MEAYATLAALSVFNEMITMSLKQELQKLHNRIDNCQRKLDAAKGRGDQAMISKFADEIEKLSKKANSMKHKQQYDMNKERKNLLNMPFSREITKAEQADMGKLKKSVKGLVVVHPMTKLGKELKLQAMTGYAPKKF</sequence>
<name>A0AAV2VTN9_9VIBR</name>